<dbReference type="GO" id="GO:1990904">
    <property type="term" value="C:ribonucleoprotein complex"/>
    <property type="evidence" value="ECO:0007669"/>
    <property type="project" value="UniProtKB-KW"/>
</dbReference>
<dbReference type="InterPro" id="IPR000271">
    <property type="entry name" value="Ribosomal_bL34"/>
</dbReference>
<protein>
    <recommendedName>
        <fullName evidence="7">Ribosomal protein L34</fullName>
    </recommendedName>
</protein>
<feature type="region of interest" description="Disordered" evidence="4">
    <location>
        <begin position="134"/>
        <end position="153"/>
    </location>
</feature>
<evidence type="ECO:0000256" key="2">
    <source>
        <dbReference type="ARBA" id="ARBA00022980"/>
    </source>
</evidence>
<sequence>MPRLTLSTPLLRAALQPTSASQFLPRCIAASTRSFSHLPGLRPTLQSRVSTPSITTTSIFRQPATNPLFDPTATATAAAAETAAEVADVTPRSSVTTHPAFAMQVRFAPRPTMSGHSRLIQKRRHGFLSRVKTKNGRKTLQRRKTKGRLRLSA</sequence>
<gene>
    <name evidence="5" type="ORF">B0T16DRAFT_415125</name>
</gene>
<name>A0AA39Y193_9PEZI</name>
<evidence type="ECO:0000313" key="6">
    <source>
        <dbReference type="Proteomes" id="UP001174936"/>
    </source>
</evidence>
<keyword evidence="3" id="KW-0687">Ribonucleoprotein</keyword>
<organism evidence="5 6">
    <name type="scientific">Cercophora newfieldiana</name>
    <dbReference type="NCBI Taxonomy" id="92897"/>
    <lineage>
        <taxon>Eukaryota</taxon>
        <taxon>Fungi</taxon>
        <taxon>Dikarya</taxon>
        <taxon>Ascomycota</taxon>
        <taxon>Pezizomycotina</taxon>
        <taxon>Sordariomycetes</taxon>
        <taxon>Sordariomycetidae</taxon>
        <taxon>Sordariales</taxon>
        <taxon>Lasiosphaeriaceae</taxon>
        <taxon>Cercophora</taxon>
    </lineage>
</organism>
<dbReference type="GO" id="GO:0006412">
    <property type="term" value="P:translation"/>
    <property type="evidence" value="ECO:0007669"/>
    <property type="project" value="InterPro"/>
</dbReference>
<dbReference type="AlphaFoldDB" id="A0AA39Y193"/>
<proteinExistence type="inferred from homology"/>
<evidence type="ECO:0000256" key="4">
    <source>
        <dbReference type="SAM" id="MobiDB-lite"/>
    </source>
</evidence>
<dbReference type="NCBIfam" id="TIGR01030">
    <property type="entry name" value="rpmH_bact"/>
    <property type="match status" value="1"/>
</dbReference>
<keyword evidence="6" id="KW-1185">Reference proteome</keyword>
<dbReference type="GO" id="GO:0003735">
    <property type="term" value="F:structural constituent of ribosome"/>
    <property type="evidence" value="ECO:0007669"/>
    <property type="project" value="InterPro"/>
</dbReference>
<evidence type="ECO:0000313" key="5">
    <source>
        <dbReference type="EMBL" id="KAK0643032.1"/>
    </source>
</evidence>
<reference evidence="5" key="1">
    <citation type="submission" date="2023-06" db="EMBL/GenBank/DDBJ databases">
        <title>Genome-scale phylogeny and comparative genomics of the fungal order Sordariales.</title>
        <authorList>
            <consortium name="Lawrence Berkeley National Laboratory"/>
            <person name="Hensen N."/>
            <person name="Bonometti L."/>
            <person name="Westerberg I."/>
            <person name="Brannstrom I.O."/>
            <person name="Guillou S."/>
            <person name="Cros-Aarteil S."/>
            <person name="Calhoun S."/>
            <person name="Haridas S."/>
            <person name="Kuo A."/>
            <person name="Mondo S."/>
            <person name="Pangilinan J."/>
            <person name="Riley R."/>
            <person name="Labutti K."/>
            <person name="Andreopoulos B."/>
            <person name="Lipzen A."/>
            <person name="Chen C."/>
            <person name="Yanf M."/>
            <person name="Daum C."/>
            <person name="Ng V."/>
            <person name="Clum A."/>
            <person name="Steindorff A."/>
            <person name="Ohm R."/>
            <person name="Martin F."/>
            <person name="Silar P."/>
            <person name="Natvig D."/>
            <person name="Lalanne C."/>
            <person name="Gautier V."/>
            <person name="Ament-Velasquez S.L."/>
            <person name="Kruys A."/>
            <person name="Hutchinson M.I."/>
            <person name="Powell A.J."/>
            <person name="Barry K."/>
            <person name="Miller A.N."/>
            <person name="Grigoriev I.V."/>
            <person name="Debuchy R."/>
            <person name="Gladieux P."/>
            <person name="Thoren M.H."/>
            <person name="Johannesson H."/>
        </authorList>
    </citation>
    <scope>NUCLEOTIDE SEQUENCE</scope>
    <source>
        <strain evidence="5">SMH2532-1</strain>
    </source>
</reference>
<evidence type="ECO:0000256" key="1">
    <source>
        <dbReference type="ARBA" id="ARBA00010111"/>
    </source>
</evidence>
<comment type="caution">
    <text evidence="5">The sequence shown here is derived from an EMBL/GenBank/DDBJ whole genome shotgun (WGS) entry which is preliminary data.</text>
</comment>
<dbReference type="Gene3D" id="1.10.287.3980">
    <property type="match status" value="1"/>
</dbReference>
<evidence type="ECO:0000256" key="3">
    <source>
        <dbReference type="ARBA" id="ARBA00023274"/>
    </source>
</evidence>
<dbReference type="EMBL" id="JAULSV010000005">
    <property type="protein sequence ID" value="KAK0643032.1"/>
    <property type="molecule type" value="Genomic_DNA"/>
</dbReference>
<comment type="similarity">
    <text evidence="1">Belongs to the bacterial ribosomal protein bL34 family.</text>
</comment>
<dbReference type="Pfam" id="PF00468">
    <property type="entry name" value="Ribosomal_L34"/>
    <property type="match status" value="1"/>
</dbReference>
<evidence type="ECO:0008006" key="7">
    <source>
        <dbReference type="Google" id="ProtNLM"/>
    </source>
</evidence>
<dbReference type="GO" id="GO:0005840">
    <property type="term" value="C:ribosome"/>
    <property type="evidence" value="ECO:0007669"/>
    <property type="project" value="UniProtKB-KW"/>
</dbReference>
<accession>A0AA39Y193</accession>
<dbReference type="Proteomes" id="UP001174936">
    <property type="component" value="Unassembled WGS sequence"/>
</dbReference>
<keyword evidence="2" id="KW-0689">Ribosomal protein</keyword>